<feature type="transmembrane region" description="Helical" evidence="12">
    <location>
        <begin position="1128"/>
        <end position="1148"/>
    </location>
</feature>
<dbReference type="PANTHER" id="PTHR18934">
    <property type="entry name" value="ATP-DEPENDENT RNA HELICASE"/>
    <property type="match status" value="1"/>
</dbReference>
<evidence type="ECO:0000256" key="12">
    <source>
        <dbReference type="SAM" id="Phobius"/>
    </source>
</evidence>
<dbReference type="InterPro" id="IPR027417">
    <property type="entry name" value="P-loop_NTPase"/>
</dbReference>
<evidence type="ECO:0000259" key="15">
    <source>
        <dbReference type="PROSITE" id="PS51194"/>
    </source>
</evidence>
<comment type="catalytic activity">
    <reaction evidence="10">
        <text>ATP + H2O = ADP + phosphate + H(+)</text>
        <dbReference type="Rhea" id="RHEA:13065"/>
        <dbReference type="ChEBI" id="CHEBI:15377"/>
        <dbReference type="ChEBI" id="CHEBI:15378"/>
        <dbReference type="ChEBI" id="CHEBI:30616"/>
        <dbReference type="ChEBI" id="CHEBI:43474"/>
        <dbReference type="ChEBI" id="CHEBI:456216"/>
        <dbReference type="EC" id="3.6.4.13"/>
    </reaction>
</comment>
<dbReference type="FunFam" id="3.40.50.300:FF:001326">
    <property type="entry name" value="Putative ATP-dependent RNA helicase DHX35"/>
    <property type="match status" value="1"/>
</dbReference>
<evidence type="ECO:0000256" key="9">
    <source>
        <dbReference type="ARBA" id="ARBA00023136"/>
    </source>
</evidence>
<evidence type="ECO:0000256" key="10">
    <source>
        <dbReference type="ARBA" id="ARBA00047984"/>
    </source>
</evidence>
<evidence type="ECO:0000256" key="6">
    <source>
        <dbReference type="ARBA" id="ARBA00022806"/>
    </source>
</evidence>
<feature type="transmembrane region" description="Helical" evidence="12">
    <location>
        <begin position="1023"/>
        <end position="1048"/>
    </location>
</feature>
<feature type="transmembrane region" description="Helical" evidence="12">
    <location>
        <begin position="814"/>
        <end position="832"/>
    </location>
</feature>
<keyword evidence="4" id="KW-0547">Nucleotide-binding</keyword>
<evidence type="ECO:0000256" key="11">
    <source>
        <dbReference type="SAM" id="MobiDB-lite"/>
    </source>
</evidence>
<dbReference type="InterPro" id="IPR004837">
    <property type="entry name" value="NaCa_Exmemb"/>
</dbReference>
<evidence type="ECO:0000259" key="14">
    <source>
        <dbReference type="PROSITE" id="PS51192"/>
    </source>
</evidence>
<dbReference type="InterPro" id="IPR048333">
    <property type="entry name" value="HA2_WH"/>
</dbReference>
<dbReference type="PROSITE" id="PS50222">
    <property type="entry name" value="EF_HAND_2"/>
    <property type="match status" value="2"/>
</dbReference>
<dbReference type="PROSITE" id="PS00690">
    <property type="entry name" value="DEAH_ATP_HELICASE"/>
    <property type="match status" value="1"/>
</dbReference>
<dbReference type="GO" id="GO:0005509">
    <property type="term" value="F:calcium ion binding"/>
    <property type="evidence" value="ECO:0007669"/>
    <property type="project" value="InterPro"/>
</dbReference>
<feature type="transmembrane region" description="Helical" evidence="12">
    <location>
        <begin position="699"/>
        <end position="724"/>
    </location>
</feature>
<keyword evidence="6" id="KW-0347">Helicase</keyword>
<feature type="transmembrane region" description="Helical" evidence="12">
    <location>
        <begin position="744"/>
        <end position="767"/>
    </location>
</feature>
<dbReference type="InterPro" id="IPR011992">
    <property type="entry name" value="EF-hand-dom_pair"/>
</dbReference>
<keyword evidence="5" id="KW-0378">Hydrolase</keyword>
<feature type="transmembrane region" description="Helical" evidence="12">
    <location>
        <begin position="1155"/>
        <end position="1175"/>
    </location>
</feature>
<dbReference type="Gene3D" id="1.10.238.10">
    <property type="entry name" value="EF-hand"/>
    <property type="match status" value="1"/>
</dbReference>
<evidence type="ECO:0000256" key="2">
    <source>
        <dbReference type="ARBA" id="ARBA00012552"/>
    </source>
</evidence>
<feature type="domain" description="Helicase C-terminal" evidence="15">
    <location>
        <begin position="236"/>
        <end position="412"/>
    </location>
</feature>
<dbReference type="Pfam" id="PF01699">
    <property type="entry name" value="Na_Ca_ex"/>
    <property type="match status" value="1"/>
</dbReference>
<dbReference type="SUPFAM" id="SSF52540">
    <property type="entry name" value="P-loop containing nucleoside triphosphate hydrolases"/>
    <property type="match status" value="1"/>
</dbReference>
<accession>A0A1R3H4J3</accession>
<name>A0A1R3H4J3_9ROSI</name>
<dbReference type="GO" id="GO:0016020">
    <property type="term" value="C:membrane"/>
    <property type="evidence" value="ECO:0007669"/>
    <property type="project" value="UniProtKB-SubCell"/>
</dbReference>
<dbReference type="Gene3D" id="3.40.50.300">
    <property type="entry name" value="P-loop containing nucleotide triphosphate hydrolases"/>
    <property type="match status" value="2"/>
</dbReference>
<evidence type="ECO:0000313" key="17">
    <source>
        <dbReference type="Proteomes" id="UP000187203"/>
    </source>
</evidence>
<dbReference type="SMART" id="SM00490">
    <property type="entry name" value="HELICc"/>
    <property type="match status" value="1"/>
</dbReference>
<dbReference type="EMBL" id="AWUE01020846">
    <property type="protein sequence ID" value="OMO65285.1"/>
    <property type="molecule type" value="Genomic_DNA"/>
</dbReference>
<dbReference type="PANTHER" id="PTHR18934:SF136">
    <property type="entry name" value="ATP-DEPENDENT RNA HELICASE DHX35-RELATED"/>
    <property type="match status" value="1"/>
</dbReference>
<feature type="domain" description="EF-hand" evidence="13">
    <location>
        <begin position="897"/>
        <end position="932"/>
    </location>
</feature>
<dbReference type="CDD" id="cd00051">
    <property type="entry name" value="EFh"/>
    <property type="match status" value="1"/>
</dbReference>
<dbReference type="InterPro" id="IPR002464">
    <property type="entry name" value="DNA/RNA_helicase_DEAH_CS"/>
</dbReference>
<dbReference type="FunFam" id="3.40.50.300:FF:000767">
    <property type="entry name" value="Putative ATP-dependent RNA helicase DHX35"/>
    <property type="match status" value="1"/>
</dbReference>
<feature type="transmembrane region" description="Helical" evidence="12">
    <location>
        <begin position="599"/>
        <end position="616"/>
    </location>
</feature>
<dbReference type="Pfam" id="PF21010">
    <property type="entry name" value="HA2_C"/>
    <property type="match status" value="1"/>
</dbReference>
<dbReference type="InterPro" id="IPR007502">
    <property type="entry name" value="Helicase-assoc_dom"/>
</dbReference>
<evidence type="ECO:0000256" key="7">
    <source>
        <dbReference type="ARBA" id="ARBA00022840"/>
    </source>
</evidence>
<dbReference type="Pfam" id="PF00270">
    <property type="entry name" value="DEAD"/>
    <property type="match status" value="1"/>
</dbReference>
<keyword evidence="7" id="KW-0067">ATP-binding</keyword>
<feature type="transmembrane region" description="Helical" evidence="12">
    <location>
        <begin position="1101"/>
        <end position="1122"/>
    </location>
</feature>
<dbReference type="InterPro" id="IPR014001">
    <property type="entry name" value="Helicase_ATP-bd"/>
</dbReference>
<feature type="transmembrane region" description="Helical" evidence="12">
    <location>
        <begin position="844"/>
        <end position="865"/>
    </location>
</feature>
<evidence type="ECO:0000256" key="4">
    <source>
        <dbReference type="ARBA" id="ARBA00022741"/>
    </source>
</evidence>
<dbReference type="GO" id="GO:0005524">
    <property type="term" value="F:ATP binding"/>
    <property type="evidence" value="ECO:0007669"/>
    <property type="project" value="UniProtKB-KW"/>
</dbReference>
<organism evidence="16 17">
    <name type="scientific">Corchorus olitorius</name>
    <dbReference type="NCBI Taxonomy" id="93759"/>
    <lineage>
        <taxon>Eukaryota</taxon>
        <taxon>Viridiplantae</taxon>
        <taxon>Streptophyta</taxon>
        <taxon>Embryophyta</taxon>
        <taxon>Tracheophyta</taxon>
        <taxon>Spermatophyta</taxon>
        <taxon>Magnoliopsida</taxon>
        <taxon>eudicotyledons</taxon>
        <taxon>Gunneridae</taxon>
        <taxon>Pentapetalae</taxon>
        <taxon>rosids</taxon>
        <taxon>malvids</taxon>
        <taxon>Malvales</taxon>
        <taxon>Malvaceae</taxon>
        <taxon>Grewioideae</taxon>
        <taxon>Apeibeae</taxon>
        <taxon>Corchorus</taxon>
    </lineage>
</organism>
<dbReference type="SMART" id="SM00847">
    <property type="entry name" value="HA2"/>
    <property type="match status" value="1"/>
</dbReference>
<comment type="subcellular location">
    <subcellularLocation>
        <location evidence="1">Membrane</location>
        <topology evidence="1">Multi-pass membrane protein</topology>
    </subcellularLocation>
</comment>
<dbReference type="SUPFAM" id="SSF47473">
    <property type="entry name" value="EF-hand"/>
    <property type="match status" value="1"/>
</dbReference>
<dbReference type="InterPro" id="IPR002048">
    <property type="entry name" value="EF_hand_dom"/>
</dbReference>
<dbReference type="OrthoDB" id="10253254at2759"/>
<keyword evidence="9 12" id="KW-0472">Membrane</keyword>
<evidence type="ECO:0000256" key="8">
    <source>
        <dbReference type="ARBA" id="ARBA00022989"/>
    </source>
</evidence>
<feature type="domain" description="Helicase ATP-binding" evidence="14">
    <location>
        <begin position="33"/>
        <end position="198"/>
    </location>
</feature>
<sequence>MPNASTACQSYGHASIEKQRQRLPVYKYRTSILYLVESHATTIVVGETGSGKTTQIPQYLKEAGWADGGRVIACTQPRRLAVQAVASRVAEEMGVKLGEEVGYTIRFEDISNPDATRIKFLTDGVLLREMMDDPLLTKYSVIMVDEAHERSISTDILLGLLKKIQKRRPELRLIISSATIEAKSMSNFFQSRRRRLSEGEEHTPRLEPAVLSVEGRGFNVQIHYVEEPVQDYVQATVSTVLLIHDQEPAGDILVFLTGQDDIEAAIKLLTEEARTNGKNSSGLIILPLYSGLSRAEQDLVFSPTPKGKRKVVISTNIAETSLTLEGIVYVVDSGFSKQKFYNPISDIENLVVAPISKASARQRAGRAGRIRPGKCYRLYTEEYFLNEMSAQGIPEIQRSNLVSCVIQLKALGIDNILGFDWPASPSPESMIRALEVLYSLGVLDDDAKLTSPVGFQVAELPLEPMISKMILASNELGCSEEIITIAAVLSIQSIWFSGRGAQKELDEAKLRFAAAEGDHVTFLNIYKGFLQSGKSSKWCHKNFINYHAMKKVMEIREQLKRIALRLGITMKSCETDTQLVRKAVTAGFFANACRLEDSFMAMLKYTVVVLFLLLTIDYGSSSRFIKENSSHLSDGMDQQKPIGASVSDEVGRLTTTVTCQATYGFLPCTTKVWGKLFLLVIYEYLLSLAQKYVARGSNLFFRMFGTGLFGAGLFNILAVFPQIMLILVGGATASPQMAQSMAGITMGLLTGSPILMLTIVLGSIIAFGSYDLSDTDSPNPDNADTSTAPNTEPDSDKPFSLTGLGVRTDIETKYSAIIMLFSMIPFLILLVAKLLSSAAARRVVFLVSLIVSFVFLVMYITYQVFQPWIQDRRLEYLFRKFIQDNLLGRLLTRNGRPDAVQIRRLFHRIDTDNDSFISPVELRAFILGIDMEEVGLDEEDFSAKILEEFDFTADGNINEAEFVRGISNWLRNANNDANDSQGDRKLFHFSLKKNNEEQQNLLPPAPAAKNGTTRKIKLAANTWWNYTEAAFFIILGTAVSVLIANPLMTTIREFSTSININSFVVSYVVVPLALNFRPAFRAITSAMRKSEKAVSLTFTELYTGTFMGNSMGLVIFLSLVYIRDIQWAVSAEVPVVLIICTAMGLFNIFSTKIELWTCILVYLLYPISLLLIYFLNNVLGW</sequence>
<gene>
    <name evidence="16" type="ORF">COLO4_31356</name>
</gene>
<dbReference type="Proteomes" id="UP000187203">
    <property type="component" value="Unassembled WGS sequence"/>
</dbReference>
<feature type="region of interest" description="Disordered" evidence="11">
    <location>
        <begin position="776"/>
        <end position="800"/>
    </location>
</feature>
<dbReference type="InterPro" id="IPR011545">
    <property type="entry name" value="DEAD/DEAH_box_helicase_dom"/>
</dbReference>
<keyword evidence="8 12" id="KW-1133">Transmembrane helix</keyword>
<keyword evidence="3 12" id="KW-0812">Transmembrane</keyword>
<dbReference type="PROSITE" id="PS51192">
    <property type="entry name" value="HELICASE_ATP_BIND_1"/>
    <property type="match status" value="1"/>
</dbReference>
<dbReference type="Pfam" id="PF13499">
    <property type="entry name" value="EF-hand_7"/>
    <property type="match status" value="1"/>
</dbReference>
<evidence type="ECO:0000256" key="1">
    <source>
        <dbReference type="ARBA" id="ARBA00004141"/>
    </source>
</evidence>
<dbReference type="Pfam" id="PF04408">
    <property type="entry name" value="WHD_HA2"/>
    <property type="match status" value="1"/>
</dbReference>
<dbReference type="STRING" id="93759.A0A1R3H4J3"/>
<evidence type="ECO:0000256" key="3">
    <source>
        <dbReference type="ARBA" id="ARBA00022692"/>
    </source>
</evidence>
<dbReference type="GO" id="GO:0003724">
    <property type="term" value="F:RNA helicase activity"/>
    <property type="evidence" value="ECO:0007669"/>
    <property type="project" value="UniProtKB-EC"/>
</dbReference>
<dbReference type="SMART" id="SM00487">
    <property type="entry name" value="DEXDc"/>
    <property type="match status" value="1"/>
</dbReference>
<dbReference type="Gene3D" id="1.20.120.1080">
    <property type="match status" value="1"/>
</dbReference>
<dbReference type="GO" id="GO:0003723">
    <property type="term" value="F:RNA binding"/>
    <property type="evidence" value="ECO:0007669"/>
    <property type="project" value="TreeGrafter"/>
</dbReference>
<protein>
    <recommendedName>
        <fullName evidence="2">RNA helicase</fullName>
        <ecNumber evidence="2">3.6.4.13</ecNumber>
    </recommendedName>
</protein>
<keyword evidence="17" id="KW-1185">Reference proteome</keyword>
<feature type="compositionally biased region" description="Polar residues" evidence="11">
    <location>
        <begin position="776"/>
        <end position="792"/>
    </location>
</feature>
<comment type="caution">
    <text evidence="16">The sequence shown here is derived from an EMBL/GenBank/DDBJ whole genome shotgun (WGS) entry which is preliminary data.</text>
</comment>
<dbReference type="CDD" id="cd17980">
    <property type="entry name" value="DEXHc_DHX35"/>
    <property type="match status" value="1"/>
</dbReference>
<evidence type="ECO:0000313" key="16">
    <source>
        <dbReference type="EMBL" id="OMO65285.1"/>
    </source>
</evidence>
<dbReference type="Pfam" id="PF00271">
    <property type="entry name" value="Helicase_C"/>
    <property type="match status" value="1"/>
</dbReference>
<feature type="domain" description="EF-hand" evidence="13">
    <location>
        <begin position="937"/>
        <end position="972"/>
    </location>
</feature>
<reference evidence="17" key="1">
    <citation type="submission" date="2013-09" db="EMBL/GenBank/DDBJ databases">
        <title>Corchorus olitorius genome sequencing.</title>
        <authorList>
            <person name="Alam M."/>
            <person name="Haque M.S."/>
            <person name="Islam M.S."/>
            <person name="Emdad E.M."/>
            <person name="Islam M.M."/>
            <person name="Ahmed B."/>
            <person name="Halim A."/>
            <person name="Hossen Q.M.M."/>
            <person name="Hossain M.Z."/>
            <person name="Ahmed R."/>
            <person name="Khan M.M."/>
            <person name="Islam R."/>
            <person name="Rashid M.M."/>
            <person name="Khan S.A."/>
            <person name="Rahman M.S."/>
            <person name="Alam M."/>
            <person name="Yahiya A.S."/>
            <person name="Khan M.S."/>
            <person name="Azam M.S."/>
            <person name="Haque T."/>
            <person name="Lashkar M.Z.H."/>
            <person name="Akhand A.I."/>
            <person name="Morshed G."/>
            <person name="Roy S."/>
            <person name="Uddin K.S."/>
            <person name="Rabeya T."/>
            <person name="Hossain A.S."/>
            <person name="Chowdhury A."/>
            <person name="Snigdha A.R."/>
            <person name="Mortoza M.S."/>
            <person name="Matin S.A."/>
            <person name="Hoque S.M.E."/>
            <person name="Islam M.K."/>
            <person name="Roy D.K."/>
            <person name="Haider R."/>
            <person name="Moosa M.M."/>
            <person name="Elias S.M."/>
            <person name="Hasan A.M."/>
            <person name="Jahan S."/>
            <person name="Shafiuddin M."/>
            <person name="Mahmood N."/>
            <person name="Shommy N.S."/>
        </authorList>
    </citation>
    <scope>NUCLEOTIDE SEQUENCE [LARGE SCALE GENOMIC DNA]</scope>
    <source>
        <strain evidence="17">cv. O-4</strain>
    </source>
</reference>
<dbReference type="InterPro" id="IPR001650">
    <property type="entry name" value="Helicase_C-like"/>
</dbReference>
<dbReference type="AlphaFoldDB" id="A0A1R3H4J3"/>
<dbReference type="CDD" id="cd18791">
    <property type="entry name" value="SF2_C_RHA"/>
    <property type="match status" value="1"/>
</dbReference>
<dbReference type="PROSITE" id="PS51194">
    <property type="entry name" value="HELICASE_CTER"/>
    <property type="match status" value="1"/>
</dbReference>
<dbReference type="GO" id="GO:0016787">
    <property type="term" value="F:hydrolase activity"/>
    <property type="evidence" value="ECO:0007669"/>
    <property type="project" value="UniProtKB-KW"/>
</dbReference>
<evidence type="ECO:0000256" key="5">
    <source>
        <dbReference type="ARBA" id="ARBA00022801"/>
    </source>
</evidence>
<dbReference type="GO" id="GO:0055085">
    <property type="term" value="P:transmembrane transport"/>
    <property type="evidence" value="ECO:0007669"/>
    <property type="project" value="InterPro"/>
</dbReference>
<feature type="transmembrane region" description="Helical" evidence="12">
    <location>
        <begin position="1060"/>
        <end position="1080"/>
    </location>
</feature>
<evidence type="ECO:0000259" key="13">
    <source>
        <dbReference type="PROSITE" id="PS50222"/>
    </source>
</evidence>
<dbReference type="EC" id="3.6.4.13" evidence="2"/>
<proteinExistence type="predicted"/>